<feature type="transmembrane region" description="Helical" evidence="1">
    <location>
        <begin position="27"/>
        <end position="49"/>
    </location>
</feature>
<gene>
    <name evidence="2" type="ORF">SDC9_183087</name>
</gene>
<sequence length="214" mass="23499">MRFARWAHRALAGIVAAGCGRHRSGPFIGLGVFWLFVPSRIAIVAWFLVATDLEDGEHAPHFNRTIRALAGHHRQRVVGDGHFHLAHVGHPAFPHHHVVGYQVRDLLDDASVINANHGRHVVPHGVHRVMTFVAMESPVAFFVSEKIKLPHLADRHVGGHLGPTRADWRRTAIGATDDKFVSVQVHGMIGHGQIADPDADLVSLADVERVDPGE</sequence>
<keyword evidence="1" id="KW-0812">Transmembrane</keyword>
<comment type="caution">
    <text evidence="2">The sequence shown here is derived from an EMBL/GenBank/DDBJ whole genome shotgun (WGS) entry which is preliminary data.</text>
</comment>
<reference evidence="2" key="1">
    <citation type="submission" date="2019-08" db="EMBL/GenBank/DDBJ databases">
        <authorList>
            <person name="Kucharzyk K."/>
            <person name="Murdoch R.W."/>
            <person name="Higgins S."/>
            <person name="Loffler F."/>
        </authorList>
    </citation>
    <scope>NUCLEOTIDE SEQUENCE</scope>
</reference>
<evidence type="ECO:0000313" key="2">
    <source>
        <dbReference type="EMBL" id="MPN35589.1"/>
    </source>
</evidence>
<organism evidence="2">
    <name type="scientific">bioreactor metagenome</name>
    <dbReference type="NCBI Taxonomy" id="1076179"/>
    <lineage>
        <taxon>unclassified sequences</taxon>
        <taxon>metagenomes</taxon>
        <taxon>ecological metagenomes</taxon>
    </lineage>
</organism>
<accession>A0A645HBT7</accession>
<keyword evidence="1" id="KW-0472">Membrane</keyword>
<name>A0A645HBT7_9ZZZZ</name>
<proteinExistence type="predicted"/>
<keyword evidence="1" id="KW-1133">Transmembrane helix</keyword>
<dbReference type="AlphaFoldDB" id="A0A645HBT7"/>
<dbReference type="EMBL" id="VSSQ01089273">
    <property type="protein sequence ID" value="MPN35589.1"/>
    <property type="molecule type" value="Genomic_DNA"/>
</dbReference>
<evidence type="ECO:0000256" key="1">
    <source>
        <dbReference type="SAM" id="Phobius"/>
    </source>
</evidence>
<protein>
    <submittedName>
        <fullName evidence="2">Uncharacterized protein</fullName>
    </submittedName>
</protein>